<dbReference type="RefSeq" id="WP_051613835.1">
    <property type="nucleotide sequence ID" value="NZ_CP007243.1"/>
</dbReference>
<dbReference type="CDD" id="cd01400">
    <property type="entry name" value="6PGL"/>
    <property type="match status" value="1"/>
</dbReference>
<comment type="similarity">
    <text evidence="4 7">Belongs to the glucosamine/galactosamine-6-phosphate isomerase family. 6-phosphogluconolactonase subfamily.</text>
</comment>
<feature type="domain" description="Glucosamine/galactosamine-6-phosphate isomerase" evidence="8">
    <location>
        <begin position="21"/>
        <end position="234"/>
    </location>
</feature>
<dbReference type="GO" id="GO:0017057">
    <property type="term" value="F:6-phosphogluconolactonase activity"/>
    <property type="evidence" value="ECO:0007669"/>
    <property type="project" value="UniProtKB-UniRule"/>
</dbReference>
<dbReference type="Proteomes" id="UP000027059">
    <property type="component" value="Chromosome"/>
</dbReference>
<dbReference type="GO" id="GO:0006098">
    <property type="term" value="P:pentose-phosphate shunt"/>
    <property type="evidence" value="ECO:0007669"/>
    <property type="project" value="UniProtKB-UniPathway"/>
</dbReference>
<evidence type="ECO:0000256" key="7">
    <source>
        <dbReference type="RuleBase" id="RU365095"/>
    </source>
</evidence>
<dbReference type="GO" id="GO:0005975">
    <property type="term" value="P:carbohydrate metabolic process"/>
    <property type="evidence" value="ECO:0007669"/>
    <property type="project" value="UniProtKB-UniRule"/>
</dbReference>
<dbReference type="InterPro" id="IPR039104">
    <property type="entry name" value="6PGL"/>
</dbReference>
<dbReference type="EC" id="3.1.1.31" evidence="5 7"/>
<dbReference type="NCBIfam" id="TIGR01198">
    <property type="entry name" value="pgl"/>
    <property type="match status" value="1"/>
</dbReference>
<dbReference type="KEGG" id="lfp:Y981_08210"/>
<dbReference type="EMBL" id="CP007243">
    <property type="protein sequence ID" value="AIA30756.1"/>
    <property type="molecule type" value="Genomic_DNA"/>
</dbReference>
<evidence type="ECO:0000256" key="4">
    <source>
        <dbReference type="ARBA" id="ARBA00010662"/>
    </source>
</evidence>
<comment type="pathway">
    <text evidence="3 7">Carbohydrate degradation; pentose phosphate pathway; D-ribulose 5-phosphate from D-glucose 6-phosphate (oxidative stage): step 2/3.</text>
</comment>
<name>A0A059XZU2_9BACT</name>
<evidence type="ECO:0000313" key="10">
    <source>
        <dbReference type="Proteomes" id="UP000027059"/>
    </source>
</evidence>
<sequence length="276" mass="31148">MMSRAEEHLNPSLPRLRVFPDELALAREGAALFVARIRERVLAQGHASVILAGGGSPRLLYKEAGALFSEWPKAQLEKIFFVPGDERMVAPDDPQSNSRMIRETLFSGGAFPDSSFERIRGESPSLEEEALRYEHLLLDRFKTTGLHVPSFDWAFLGVGEDGHTASLFPGSDPSDEHRRLVLPVSRKGDRLPRISLGYRLLAHAQQIVFLAPGRKKRDILQEILVEMKDCPVQKLLTLSFENGHHPEFWIDREADDPSFSRRMLESPVSPDTRGMR</sequence>
<comment type="function">
    <text evidence="2 7">Hydrolysis of 6-phosphogluconolactone to 6-phosphogluconate.</text>
</comment>
<reference evidence="9 10" key="2">
    <citation type="journal article" date="2015" name="Biomed. Res. Int.">
        <title>Effects of Arsenite Resistance on the Growth and Functional Gene Expression of Leptospirillum ferriphilum and Acidithiobacillus thiooxidans in Pure Culture and Coculture.</title>
        <authorList>
            <person name="Jiang H."/>
            <person name="Liang Y."/>
            <person name="Yin H."/>
            <person name="Xiao Y."/>
            <person name="Guo X."/>
            <person name="Xu Y."/>
            <person name="Hu Q."/>
            <person name="Liu H."/>
            <person name="Liu X."/>
        </authorList>
    </citation>
    <scope>NUCLEOTIDE SEQUENCE [LARGE SCALE GENOMIC DNA]</scope>
    <source>
        <strain evidence="9 10">YSK</strain>
    </source>
</reference>
<dbReference type="AlphaFoldDB" id="A0A059XZU2"/>
<organism evidence="9 10">
    <name type="scientific">Leptospirillum ferriphilum YSK</name>
    <dbReference type="NCBI Taxonomy" id="1441628"/>
    <lineage>
        <taxon>Bacteria</taxon>
        <taxon>Pseudomonadati</taxon>
        <taxon>Nitrospirota</taxon>
        <taxon>Nitrospiria</taxon>
        <taxon>Nitrospirales</taxon>
        <taxon>Nitrospiraceae</taxon>
        <taxon>Leptospirillum</taxon>
    </lineage>
</organism>
<dbReference type="PANTHER" id="PTHR11054:SF0">
    <property type="entry name" value="6-PHOSPHOGLUCONOLACTONASE"/>
    <property type="match status" value="1"/>
</dbReference>
<dbReference type="UniPathway" id="UPA00115">
    <property type="reaction ID" value="UER00409"/>
</dbReference>
<comment type="catalytic activity">
    <reaction evidence="1 7">
        <text>6-phospho-D-glucono-1,5-lactone + H2O = 6-phospho-D-gluconate + H(+)</text>
        <dbReference type="Rhea" id="RHEA:12556"/>
        <dbReference type="ChEBI" id="CHEBI:15377"/>
        <dbReference type="ChEBI" id="CHEBI:15378"/>
        <dbReference type="ChEBI" id="CHEBI:57955"/>
        <dbReference type="ChEBI" id="CHEBI:58759"/>
        <dbReference type="EC" id="3.1.1.31"/>
    </reaction>
</comment>
<dbReference type="SUPFAM" id="SSF100950">
    <property type="entry name" value="NagB/RpiA/CoA transferase-like"/>
    <property type="match status" value="1"/>
</dbReference>
<evidence type="ECO:0000256" key="3">
    <source>
        <dbReference type="ARBA" id="ARBA00004961"/>
    </source>
</evidence>
<evidence type="ECO:0000259" key="8">
    <source>
        <dbReference type="Pfam" id="PF01182"/>
    </source>
</evidence>
<keyword evidence="7" id="KW-0378">Hydrolase</keyword>
<accession>A0A059XZU2</accession>
<evidence type="ECO:0000313" key="9">
    <source>
        <dbReference type="EMBL" id="AIA30756.1"/>
    </source>
</evidence>
<evidence type="ECO:0000256" key="6">
    <source>
        <dbReference type="ARBA" id="ARBA00020337"/>
    </source>
</evidence>
<dbReference type="InterPro" id="IPR005900">
    <property type="entry name" value="6-phosphogluconolactonase_DevB"/>
</dbReference>
<evidence type="ECO:0000256" key="2">
    <source>
        <dbReference type="ARBA" id="ARBA00002681"/>
    </source>
</evidence>
<keyword evidence="10" id="KW-1185">Reference proteome</keyword>
<reference evidence="10" key="1">
    <citation type="submission" date="2014-02" db="EMBL/GenBank/DDBJ databases">
        <title>Complete genome sequence and comparative genomic analysis of the nitrogen-fixing bacterium Leptospirillum ferriphilum YSK.</title>
        <authorList>
            <person name="Guo X."/>
            <person name="Yin H."/>
            <person name="Liang Y."/>
            <person name="Hu Q."/>
            <person name="Ma L."/>
            <person name="Xiao Y."/>
            <person name="Zhang X."/>
            <person name="Qiu G."/>
            <person name="Liu X."/>
        </authorList>
    </citation>
    <scope>NUCLEOTIDE SEQUENCE [LARGE SCALE GENOMIC DNA]</scope>
    <source>
        <strain evidence="10">YSK</strain>
    </source>
</reference>
<dbReference type="Pfam" id="PF01182">
    <property type="entry name" value="Glucosamine_iso"/>
    <property type="match status" value="1"/>
</dbReference>
<gene>
    <name evidence="7" type="primary">pgl</name>
    <name evidence="9" type="ORF">Y981_08210</name>
</gene>
<dbReference type="HOGENOM" id="CLU_053947_2_0_0"/>
<dbReference type="InterPro" id="IPR037171">
    <property type="entry name" value="NagB/RpiA_transferase-like"/>
</dbReference>
<evidence type="ECO:0000256" key="5">
    <source>
        <dbReference type="ARBA" id="ARBA00013198"/>
    </source>
</evidence>
<dbReference type="OrthoDB" id="9810967at2"/>
<proteinExistence type="inferred from homology"/>
<evidence type="ECO:0000256" key="1">
    <source>
        <dbReference type="ARBA" id="ARBA00000832"/>
    </source>
</evidence>
<dbReference type="InterPro" id="IPR006148">
    <property type="entry name" value="Glc/Gal-6P_isomerase"/>
</dbReference>
<dbReference type="PANTHER" id="PTHR11054">
    <property type="entry name" value="6-PHOSPHOGLUCONOLACTONASE"/>
    <property type="match status" value="1"/>
</dbReference>
<protein>
    <recommendedName>
        <fullName evidence="6 7">6-phosphogluconolactonase</fullName>
        <shortName evidence="7">6PGL</shortName>
        <ecNumber evidence="5 7">3.1.1.31</ecNumber>
    </recommendedName>
</protein>
<dbReference type="Gene3D" id="3.40.50.1360">
    <property type="match status" value="1"/>
</dbReference>